<feature type="transmembrane region" description="Helical" evidence="1">
    <location>
        <begin position="12"/>
        <end position="31"/>
    </location>
</feature>
<evidence type="ECO:0000313" key="2">
    <source>
        <dbReference type="EMBL" id="KGA39847.1"/>
    </source>
</evidence>
<name>A0ABR4VKG6_9GAMM</name>
<dbReference type="EMBL" id="JQOF01000023">
    <property type="protein sequence ID" value="KGA39847.1"/>
    <property type="molecule type" value="Genomic_DNA"/>
</dbReference>
<keyword evidence="1" id="KW-0812">Transmembrane</keyword>
<reference evidence="2 3" key="1">
    <citation type="submission" date="2014-08" db="EMBL/GenBank/DDBJ databases">
        <title>Genome sequences of NCPPB Pectobacterium isolates.</title>
        <authorList>
            <person name="Glover R.H."/>
            <person name="Sapp M."/>
            <person name="Elphinstone J."/>
        </authorList>
    </citation>
    <scope>NUCLEOTIDE SEQUENCE [LARGE SCALE GENOMIC DNA]</scope>
    <source>
        <strain evidence="2 3">NCPPB3841</strain>
    </source>
</reference>
<protein>
    <submittedName>
        <fullName evidence="2">Uncharacterized protein</fullName>
    </submittedName>
</protein>
<comment type="caution">
    <text evidence="2">The sequence shown here is derived from an EMBL/GenBank/DDBJ whole genome shotgun (WGS) entry which is preliminary data.</text>
</comment>
<accession>A0ABR4VKG6</accession>
<evidence type="ECO:0000313" key="3">
    <source>
        <dbReference type="Proteomes" id="UP000029447"/>
    </source>
</evidence>
<keyword evidence="1" id="KW-1133">Transmembrane helix</keyword>
<feature type="transmembrane region" description="Helical" evidence="1">
    <location>
        <begin position="37"/>
        <end position="57"/>
    </location>
</feature>
<proteinExistence type="predicted"/>
<keyword evidence="1" id="KW-0472">Membrane</keyword>
<keyword evidence="3" id="KW-1185">Reference proteome</keyword>
<evidence type="ECO:0000256" key="1">
    <source>
        <dbReference type="SAM" id="Phobius"/>
    </source>
</evidence>
<organism evidence="2 3">
    <name type="scientific">Pectobacterium odoriferum</name>
    <dbReference type="NCBI Taxonomy" id="78398"/>
    <lineage>
        <taxon>Bacteria</taxon>
        <taxon>Pseudomonadati</taxon>
        <taxon>Pseudomonadota</taxon>
        <taxon>Gammaproteobacteria</taxon>
        <taxon>Enterobacterales</taxon>
        <taxon>Pectobacteriaceae</taxon>
        <taxon>Pectobacterium</taxon>
    </lineage>
</organism>
<dbReference type="Proteomes" id="UP000029447">
    <property type="component" value="Unassembled WGS sequence"/>
</dbReference>
<gene>
    <name evidence="2" type="ORF">KU75_20250</name>
</gene>
<sequence>MLKAVKSVLFDILSMILTFILWIISLLMVTYLLPENIAFPAFAFCFIGSMFLSDYLVDKLRE</sequence>